<evidence type="ECO:0000313" key="3">
    <source>
        <dbReference type="Proteomes" id="UP000622797"/>
    </source>
</evidence>
<accession>A0A8H4X655</accession>
<gene>
    <name evidence="2" type="ORF">FSARC_9198</name>
</gene>
<dbReference type="GO" id="GO:0016787">
    <property type="term" value="F:hydrolase activity"/>
    <property type="evidence" value="ECO:0007669"/>
    <property type="project" value="InterPro"/>
</dbReference>
<reference evidence="2" key="2">
    <citation type="submission" date="2020-05" db="EMBL/GenBank/DDBJ databases">
        <authorList>
            <person name="Kim H.-S."/>
            <person name="Proctor R.H."/>
            <person name="Brown D.W."/>
        </authorList>
    </citation>
    <scope>NUCLEOTIDE SEQUENCE</scope>
    <source>
        <strain evidence="2">NRRL 20472</strain>
    </source>
</reference>
<sequence length="162" mass="17616">MIPFMIRNRFGQTVPIVKGFFEQLRKEEGADLPIGAAGFCWGGKHAFLLAHGTEINGKPLIDAAFVGHPGALSLPSDAEKVTLPVSVAVGDNDFQLSEKTVKKMRTVLEGKPDGMNGEVKIYPGMSHGFCVRASLENGVVEKAAEAEDQCIAWFDTHFREID</sequence>
<dbReference type="Gene3D" id="3.40.50.1820">
    <property type="entry name" value="alpha/beta hydrolase"/>
    <property type="match status" value="1"/>
</dbReference>
<name>A0A8H4X655_9HYPO</name>
<protein>
    <recommendedName>
        <fullName evidence="1">Dienelactone hydrolase domain-containing protein</fullName>
    </recommendedName>
</protein>
<dbReference type="SUPFAM" id="SSF53474">
    <property type="entry name" value="alpha/beta-Hydrolases"/>
    <property type="match status" value="1"/>
</dbReference>
<dbReference type="Proteomes" id="UP000622797">
    <property type="component" value="Unassembled WGS sequence"/>
</dbReference>
<dbReference type="Pfam" id="PF01738">
    <property type="entry name" value="DLH"/>
    <property type="match status" value="1"/>
</dbReference>
<evidence type="ECO:0000313" key="2">
    <source>
        <dbReference type="EMBL" id="KAF4962750.1"/>
    </source>
</evidence>
<dbReference type="InterPro" id="IPR029058">
    <property type="entry name" value="AB_hydrolase_fold"/>
</dbReference>
<comment type="caution">
    <text evidence="2">The sequence shown here is derived from an EMBL/GenBank/DDBJ whole genome shotgun (WGS) entry which is preliminary data.</text>
</comment>
<evidence type="ECO:0000259" key="1">
    <source>
        <dbReference type="Pfam" id="PF01738"/>
    </source>
</evidence>
<organism evidence="2 3">
    <name type="scientific">Fusarium sarcochroum</name>
    <dbReference type="NCBI Taxonomy" id="1208366"/>
    <lineage>
        <taxon>Eukaryota</taxon>
        <taxon>Fungi</taxon>
        <taxon>Dikarya</taxon>
        <taxon>Ascomycota</taxon>
        <taxon>Pezizomycotina</taxon>
        <taxon>Sordariomycetes</taxon>
        <taxon>Hypocreomycetidae</taxon>
        <taxon>Hypocreales</taxon>
        <taxon>Nectriaceae</taxon>
        <taxon>Fusarium</taxon>
        <taxon>Fusarium lateritium species complex</taxon>
    </lineage>
</organism>
<feature type="domain" description="Dienelactone hydrolase" evidence="1">
    <location>
        <begin position="32"/>
        <end position="157"/>
    </location>
</feature>
<reference evidence="2" key="1">
    <citation type="journal article" date="2020" name="BMC Genomics">
        <title>Correction to: Identification and distribution of gene clusters required for synthesis of sphingolipid metabolism inhibitors in diverse species of the filamentous fungus Fusarium.</title>
        <authorList>
            <person name="Kim H.S."/>
            <person name="Lohmar J.M."/>
            <person name="Busman M."/>
            <person name="Brown D.W."/>
            <person name="Naumann T.A."/>
            <person name="Divon H.H."/>
            <person name="Lysoe E."/>
            <person name="Uhlig S."/>
            <person name="Proctor R.H."/>
        </authorList>
    </citation>
    <scope>NUCLEOTIDE SEQUENCE</scope>
    <source>
        <strain evidence="2">NRRL 20472</strain>
    </source>
</reference>
<keyword evidence="3" id="KW-1185">Reference proteome</keyword>
<dbReference type="PANTHER" id="PTHR17630">
    <property type="entry name" value="DIENELACTONE HYDROLASE"/>
    <property type="match status" value="1"/>
</dbReference>
<dbReference type="OrthoDB" id="17560at2759"/>
<dbReference type="EMBL" id="JABEXW010000528">
    <property type="protein sequence ID" value="KAF4962750.1"/>
    <property type="molecule type" value="Genomic_DNA"/>
</dbReference>
<dbReference type="PANTHER" id="PTHR17630:SF105">
    <property type="entry name" value="DIENELACTONE HYDROLASE FAMILY PROTEIN (AFU_ORTHOLOGUE AFUA_4G08790)"/>
    <property type="match status" value="1"/>
</dbReference>
<proteinExistence type="predicted"/>
<dbReference type="AlphaFoldDB" id="A0A8H4X655"/>
<dbReference type="InterPro" id="IPR002925">
    <property type="entry name" value="Dienelactn_hydro"/>
</dbReference>